<comment type="caution">
    <text evidence="1">The sequence shown here is derived from an EMBL/GenBank/DDBJ whole genome shotgun (WGS) entry which is preliminary data.</text>
</comment>
<evidence type="ECO:0000313" key="2">
    <source>
        <dbReference type="Proteomes" id="UP000182486"/>
    </source>
</evidence>
<dbReference type="Proteomes" id="UP000182486">
    <property type="component" value="Unassembled WGS sequence"/>
</dbReference>
<name>A0A1K0FP03_9ACTN</name>
<dbReference type="AlphaFoldDB" id="A0A1K0FP03"/>
<dbReference type="EMBL" id="MEIA01000096">
    <property type="protein sequence ID" value="OJF14521.1"/>
    <property type="molecule type" value="Genomic_DNA"/>
</dbReference>
<accession>A0A1K0FP03</accession>
<keyword evidence="2" id="KW-1185">Reference proteome</keyword>
<gene>
    <name evidence="1" type="ORF">BG844_09305</name>
</gene>
<organism evidence="1 2">
    <name type="scientific">Couchioplanes caeruleus subsp. caeruleus</name>
    <dbReference type="NCBI Taxonomy" id="56427"/>
    <lineage>
        <taxon>Bacteria</taxon>
        <taxon>Bacillati</taxon>
        <taxon>Actinomycetota</taxon>
        <taxon>Actinomycetes</taxon>
        <taxon>Micromonosporales</taxon>
        <taxon>Micromonosporaceae</taxon>
        <taxon>Couchioplanes</taxon>
    </lineage>
</organism>
<dbReference type="RefSeq" id="WP_071804561.1">
    <property type="nucleotide sequence ID" value="NZ_MEIA01000096.1"/>
</dbReference>
<sequence>MLLDSRTTTYLHRAVTALTAGRLNGEQLSPVCPDCDTDVTQLPGFIFGHLLWRDAERETVTVLVGCEGYWTINPHLLDVNATNWRPRTAAHDTTRIGARDAEQ</sequence>
<protein>
    <submittedName>
        <fullName evidence="1">Uncharacterized protein</fullName>
    </submittedName>
</protein>
<proteinExistence type="predicted"/>
<evidence type="ECO:0000313" key="1">
    <source>
        <dbReference type="EMBL" id="OJF14521.1"/>
    </source>
</evidence>
<reference evidence="1 2" key="1">
    <citation type="submission" date="2016-09" db="EMBL/GenBank/DDBJ databases">
        <title>Couchioplanes caeruleus draft genome sequence.</title>
        <authorList>
            <person name="Sheehan J."/>
            <person name="Caffrey P."/>
        </authorList>
    </citation>
    <scope>NUCLEOTIDE SEQUENCE [LARGE SCALE GENOMIC DNA]</scope>
    <source>
        <strain evidence="1 2">DSM 43634</strain>
    </source>
</reference>